<dbReference type="AlphaFoldDB" id="A0A2T5MFT4"/>
<dbReference type="RefSeq" id="WP_107939976.1">
    <property type="nucleotide sequence ID" value="NZ_QANS01000003.1"/>
</dbReference>
<dbReference type="EMBL" id="QANS01000003">
    <property type="protein sequence ID" value="PTU31433.1"/>
    <property type="molecule type" value="Genomic_DNA"/>
</dbReference>
<evidence type="ECO:0000313" key="2">
    <source>
        <dbReference type="EMBL" id="PTU31433.1"/>
    </source>
</evidence>
<gene>
    <name evidence="2" type="ORF">CJD38_08820</name>
</gene>
<evidence type="ECO:0000259" key="1">
    <source>
        <dbReference type="Pfam" id="PF14238"/>
    </source>
</evidence>
<evidence type="ECO:0000313" key="3">
    <source>
        <dbReference type="Proteomes" id="UP000244248"/>
    </source>
</evidence>
<name>A0A2T5MFT4_9GAMM</name>
<dbReference type="OrthoDB" id="7062720at2"/>
<proteinExistence type="predicted"/>
<dbReference type="Pfam" id="PF14238">
    <property type="entry name" value="DUF4340"/>
    <property type="match status" value="1"/>
</dbReference>
<protein>
    <recommendedName>
        <fullName evidence="1">DUF4340 domain-containing protein</fullName>
    </recommendedName>
</protein>
<organism evidence="2 3">
    <name type="scientific">Stenotrophobium rhamnosiphilum</name>
    <dbReference type="NCBI Taxonomy" id="2029166"/>
    <lineage>
        <taxon>Bacteria</taxon>
        <taxon>Pseudomonadati</taxon>
        <taxon>Pseudomonadota</taxon>
        <taxon>Gammaproteobacteria</taxon>
        <taxon>Nevskiales</taxon>
        <taxon>Nevskiaceae</taxon>
        <taxon>Stenotrophobium</taxon>
    </lineage>
</organism>
<dbReference type="Proteomes" id="UP000244248">
    <property type="component" value="Unassembled WGS sequence"/>
</dbReference>
<feature type="domain" description="DUF4340" evidence="1">
    <location>
        <begin position="64"/>
        <end position="208"/>
    </location>
</feature>
<sequence>MERLKLNIGLVVAALGLGAAVYFSQKKDEQGPPLLPIAADALTRVSLEHPGSPTVKLERKDGHWKITEPVLADADPFEVNAFIDLAKQEVKKSLELNSVSLKDLALDVPAYTVVLNDQKIQFGGLEPILSRRYLLVGGKVALVDDPPAEALDADYSDLVSRALLPTGSEIQSIEFTDHKIVKSADGKTWALTPEDENVGSDARQKLTDSWKNARALWNAALPKDSAKGDPVTVTLKSGTAFKFIIIERDPQLVIARPDIGVSYTLSKQLVDEMLKVKDSEAGAKAAQPKS</sequence>
<keyword evidence="3" id="KW-1185">Reference proteome</keyword>
<reference evidence="2 3" key="1">
    <citation type="submission" date="2018-04" db="EMBL/GenBank/DDBJ databases">
        <title>Novel species isolated from glacier.</title>
        <authorList>
            <person name="Liu Q."/>
            <person name="Xin Y.-H."/>
        </authorList>
    </citation>
    <scope>NUCLEOTIDE SEQUENCE [LARGE SCALE GENOMIC DNA]</scope>
    <source>
        <strain evidence="2 3">GT1R17</strain>
    </source>
</reference>
<dbReference type="InterPro" id="IPR025641">
    <property type="entry name" value="DUF4340"/>
</dbReference>
<comment type="caution">
    <text evidence="2">The sequence shown here is derived from an EMBL/GenBank/DDBJ whole genome shotgun (WGS) entry which is preliminary data.</text>
</comment>
<accession>A0A2T5MFT4</accession>